<comment type="caution">
    <text evidence="3">The sequence shown here is derived from an EMBL/GenBank/DDBJ whole genome shotgun (WGS) entry which is preliminary data.</text>
</comment>
<name>A0ABW1KX63_9PROT</name>
<dbReference type="GO" id="GO:0016853">
    <property type="term" value="F:isomerase activity"/>
    <property type="evidence" value="ECO:0007669"/>
    <property type="project" value="UniProtKB-KW"/>
</dbReference>
<sequence>MAKLEIYWSFRSPYSYLAIDRLCAIREHYEVDVAFRPVRPLAMREPDFFERGRKQFVPYLMQDFPREAERLGLAFGLPNPDPIDMDMGTGKVAPEQPLMDRVMALGIAACENDRGLDFAKAVSARVWTGKPWSDDASLGDAAREAGLDLAALEGWASANAAKIAKTIEANEAEQLKHHWGVPLMVLDGEAFFGQDRLDSLEWRLAKRGLRRD</sequence>
<keyword evidence="4" id="KW-1185">Reference proteome</keyword>
<dbReference type="EC" id="5.99.1.4" evidence="1"/>
<keyword evidence="1 3" id="KW-0413">Isomerase</keyword>
<dbReference type="Proteomes" id="UP001596116">
    <property type="component" value="Unassembled WGS sequence"/>
</dbReference>
<reference evidence="3 4" key="1">
    <citation type="submission" date="2024-09" db="EMBL/GenBank/DDBJ databases">
        <authorList>
            <person name="Zhang Z.-H."/>
        </authorList>
    </citation>
    <scope>NUCLEOTIDE SEQUENCE [LARGE SCALE GENOMIC DNA]</scope>
    <source>
        <strain evidence="3 4">HHTR114</strain>
    </source>
</reference>
<dbReference type="PANTHER" id="PTHR42943">
    <property type="entry name" value="GLUTATHIONE S-TRANSFERASE KAPPA"/>
    <property type="match status" value="1"/>
</dbReference>
<protein>
    <recommendedName>
        <fullName evidence="1">2-hydroxychromene-2-carboxylate isomerase</fullName>
        <ecNumber evidence="1">5.99.1.4</ecNumber>
    </recommendedName>
</protein>
<dbReference type="InterPro" id="IPR014440">
    <property type="entry name" value="HCCAis_GSTk"/>
</dbReference>
<proteinExistence type="inferred from homology"/>
<dbReference type="PANTHER" id="PTHR42943:SF2">
    <property type="entry name" value="GLUTATHIONE S-TRANSFERASE KAPPA 1"/>
    <property type="match status" value="1"/>
</dbReference>
<dbReference type="Gene3D" id="3.40.30.10">
    <property type="entry name" value="Glutaredoxin"/>
    <property type="match status" value="1"/>
</dbReference>
<comment type="catalytic activity">
    <reaction evidence="1">
        <text>2-hydroxychromene-2-carboxylate = (3E)-4-(2-hydroxyphenyl)-2-oxobut-3-enoate</text>
        <dbReference type="Rhea" id="RHEA:27401"/>
        <dbReference type="ChEBI" id="CHEBI:59350"/>
        <dbReference type="ChEBI" id="CHEBI:59353"/>
        <dbReference type="EC" id="5.99.1.4"/>
    </reaction>
</comment>
<gene>
    <name evidence="3" type="ORF">ACFMB1_06860</name>
</gene>
<evidence type="ECO:0000313" key="3">
    <source>
        <dbReference type="EMBL" id="MFC6035258.1"/>
    </source>
</evidence>
<organism evidence="3 4">
    <name type="scientific">Hyphococcus aureus</name>
    <dbReference type="NCBI Taxonomy" id="2666033"/>
    <lineage>
        <taxon>Bacteria</taxon>
        <taxon>Pseudomonadati</taxon>
        <taxon>Pseudomonadota</taxon>
        <taxon>Alphaproteobacteria</taxon>
        <taxon>Parvularculales</taxon>
        <taxon>Parvularculaceae</taxon>
        <taxon>Hyphococcus</taxon>
    </lineage>
</organism>
<dbReference type="InterPro" id="IPR001853">
    <property type="entry name" value="DSBA-like_thioredoxin_dom"/>
</dbReference>
<dbReference type="SUPFAM" id="SSF52833">
    <property type="entry name" value="Thioredoxin-like"/>
    <property type="match status" value="1"/>
</dbReference>
<comment type="similarity">
    <text evidence="1">Belongs to the GST superfamily. NadH family.</text>
</comment>
<accession>A0ABW1KX63</accession>
<dbReference type="EMBL" id="JBHPON010000001">
    <property type="protein sequence ID" value="MFC6035258.1"/>
    <property type="molecule type" value="Genomic_DNA"/>
</dbReference>
<evidence type="ECO:0000256" key="1">
    <source>
        <dbReference type="PIRNR" id="PIRNR006386"/>
    </source>
</evidence>
<dbReference type="InterPro" id="IPR051924">
    <property type="entry name" value="GST_Kappa/NadH"/>
</dbReference>
<dbReference type="InterPro" id="IPR036249">
    <property type="entry name" value="Thioredoxin-like_sf"/>
</dbReference>
<dbReference type="Pfam" id="PF01323">
    <property type="entry name" value="DSBA"/>
    <property type="match status" value="1"/>
</dbReference>
<dbReference type="PIRSF" id="PIRSF006386">
    <property type="entry name" value="HCCAis_GSTk"/>
    <property type="match status" value="1"/>
</dbReference>
<dbReference type="RefSeq" id="WP_379879416.1">
    <property type="nucleotide sequence ID" value="NZ_JBHPON010000001.1"/>
</dbReference>
<evidence type="ECO:0000313" key="4">
    <source>
        <dbReference type="Proteomes" id="UP001596116"/>
    </source>
</evidence>
<evidence type="ECO:0000259" key="2">
    <source>
        <dbReference type="Pfam" id="PF01323"/>
    </source>
</evidence>
<feature type="domain" description="DSBA-like thioredoxin" evidence="2">
    <location>
        <begin position="4"/>
        <end position="204"/>
    </location>
</feature>